<reference evidence="3" key="1">
    <citation type="submission" date="2015-06" db="EMBL/GenBank/DDBJ databases">
        <authorList>
            <person name="Bertelli C."/>
        </authorList>
    </citation>
    <scope>NUCLEOTIDE SEQUENCE [LARGE SCALE GENOMIC DNA]</scope>
    <source>
        <strain evidence="3">CRIB-30</strain>
    </source>
</reference>
<dbReference type="InterPro" id="IPR011009">
    <property type="entry name" value="Kinase-like_dom_sf"/>
</dbReference>
<dbReference type="PANTHER" id="PTHR22603">
    <property type="entry name" value="CHOLINE/ETHANOALAMINE KINASE"/>
    <property type="match status" value="1"/>
</dbReference>
<protein>
    <submittedName>
        <fullName evidence="2">Phosphotransferase</fullName>
    </submittedName>
</protein>
<dbReference type="Gene3D" id="3.90.1200.10">
    <property type="match status" value="1"/>
</dbReference>
<dbReference type="Pfam" id="PF01636">
    <property type="entry name" value="APH"/>
    <property type="match status" value="1"/>
</dbReference>
<evidence type="ECO:0000313" key="3">
    <source>
        <dbReference type="Proteomes" id="UP000220251"/>
    </source>
</evidence>
<dbReference type="OrthoDB" id="179763at2"/>
<dbReference type="CDD" id="cd05151">
    <property type="entry name" value="ChoK-like"/>
    <property type="match status" value="1"/>
</dbReference>
<dbReference type="EMBL" id="CWGJ01000012">
    <property type="protein sequence ID" value="CRX38362.1"/>
    <property type="molecule type" value="Genomic_DNA"/>
</dbReference>
<gene>
    <name evidence="2" type="ORF">ELAC_1017</name>
</gene>
<name>A0A0H5DPI6_9BACT</name>
<proteinExistence type="predicted"/>
<evidence type="ECO:0000313" key="2">
    <source>
        <dbReference type="EMBL" id="CRX38362.1"/>
    </source>
</evidence>
<dbReference type="Gene3D" id="3.30.200.20">
    <property type="entry name" value="Phosphorylase Kinase, domain 1"/>
    <property type="match status" value="1"/>
</dbReference>
<dbReference type="PANTHER" id="PTHR22603:SF66">
    <property type="entry name" value="ETHANOLAMINE KINASE"/>
    <property type="match status" value="1"/>
</dbReference>
<dbReference type="Proteomes" id="UP000220251">
    <property type="component" value="Unassembled WGS sequence"/>
</dbReference>
<evidence type="ECO:0000259" key="1">
    <source>
        <dbReference type="Pfam" id="PF01636"/>
    </source>
</evidence>
<sequence length="340" mass="38773">MMMYWFTLALPFYASTQASPGSYLEEHFKVPFQELKTSELSGGLSASSNYKVELQGKQYVLRIFPQEESPETRKREVEASLYAARLGIAPKIYYVAPRFEAVLMDFVAGTTLTKKEVEADDQLSKLLQTIRVLHDSTGDYPKGVTLFEKVEKELSALLNSDVPLPEVQVRQSIQYLEAIKSAFSGVDLVPCHNDLNALNILVSEGQFKLIDWTDAGLGTFYQDLGYFSLVNRIKDLNKLLKLYLQREPTADEVEKLNLMRQASKLRLFATLFASVEPSLSNPEEREKRKAEIVGVLQKKEELNLDQYFEMHQKGELNQQVTIFSMALTALRSFLSEKKEW</sequence>
<dbReference type="InterPro" id="IPR002575">
    <property type="entry name" value="Aminoglycoside_PTrfase"/>
</dbReference>
<organism evidence="2 3">
    <name type="scientific">Estrella lausannensis</name>
    <dbReference type="NCBI Taxonomy" id="483423"/>
    <lineage>
        <taxon>Bacteria</taxon>
        <taxon>Pseudomonadati</taxon>
        <taxon>Chlamydiota</taxon>
        <taxon>Chlamydiia</taxon>
        <taxon>Parachlamydiales</taxon>
        <taxon>Candidatus Criblamydiaceae</taxon>
        <taxon>Estrella</taxon>
    </lineage>
</organism>
<dbReference type="GO" id="GO:0006646">
    <property type="term" value="P:phosphatidylethanolamine biosynthetic process"/>
    <property type="evidence" value="ECO:0007669"/>
    <property type="project" value="TreeGrafter"/>
</dbReference>
<dbReference type="AlphaFoldDB" id="A0A0H5DPI6"/>
<dbReference type="SUPFAM" id="SSF56112">
    <property type="entry name" value="Protein kinase-like (PK-like)"/>
    <property type="match status" value="1"/>
</dbReference>
<dbReference type="GO" id="GO:0004305">
    <property type="term" value="F:ethanolamine kinase activity"/>
    <property type="evidence" value="ECO:0007669"/>
    <property type="project" value="TreeGrafter"/>
</dbReference>
<dbReference type="RefSeq" id="WP_098038226.1">
    <property type="nucleotide sequence ID" value="NZ_CWGJ01000012.1"/>
</dbReference>
<accession>A0A0H5DPI6</accession>
<feature type="domain" description="Aminoglycoside phosphotransferase" evidence="1">
    <location>
        <begin position="38"/>
        <end position="246"/>
    </location>
</feature>
<keyword evidence="2" id="KW-0808">Transferase</keyword>
<keyword evidence="3" id="KW-1185">Reference proteome</keyword>
<dbReference type="GO" id="GO:0005737">
    <property type="term" value="C:cytoplasm"/>
    <property type="evidence" value="ECO:0007669"/>
    <property type="project" value="TreeGrafter"/>
</dbReference>